<dbReference type="GO" id="GO:0042398">
    <property type="term" value="P:modified amino acid biosynthetic process"/>
    <property type="evidence" value="ECO:0007669"/>
    <property type="project" value="InterPro"/>
</dbReference>
<keyword evidence="1 5" id="KW-0436">Ligase</keyword>
<evidence type="ECO:0000256" key="1">
    <source>
        <dbReference type="ARBA" id="ARBA00022598"/>
    </source>
</evidence>
<dbReference type="HAMAP" id="MF_01609">
    <property type="entry name" value="Glu_cys_ligase_2"/>
    <property type="match status" value="1"/>
</dbReference>
<keyword evidence="3 5" id="KW-0067">ATP-binding</keyword>
<dbReference type="SUPFAM" id="SSF55931">
    <property type="entry name" value="Glutamine synthetase/guanido kinase"/>
    <property type="match status" value="1"/>
</dbReference>
<comment type="similarity">
    <text evidence="5">Belongs to the glutamate--cysteine ligase type 2 family. YbdK subfamily.</text>
</comment>
<dbReference type="Gene3D" id="3.30.590.20">
    <property type="match status" value="1"/>
</dbReference>
<dbReference type="InterPro" id="IPR014746">
    <property type="entry name" value="Gln_synth/guanido_kin_cat_dom"/>
</dbReference>
<dbReference type="InterPro" id="IPR011793">
    <property type="entry name" value="YbdK"/>
</dbReference>
<accession>A0A0W7X5D9</accession>
<dbReference type="Proteomes" id="UP000054804">
    <property type="component" value="Unassembled WGS sequence"/>
</dbReference>
<dbReference type="Pfam" id="PF04107">
    <property type="entry name" value="GCS2"/>
    <property type="match status" value="1"/>
</dbReference>
<dbReference type="EMBL" id="LOCL01000032">
    <property type="protein sequence ID" value="KUF18052.1"/>
    <property type="molecule type" value="Genomic_DNA"/>
</dbReference>
<dbReference type="GO" id="GO:0004357">
    <property type="term" value="F:glutamate-cysteine ligase activity"/>
    <property type="evidence" value="ECO:0007669"/>
    <property type="project" value="UniProtKB-EC"/>
</dbReference>
<evidence type="ECO:0000313" key="6">
    <source>
        <dbReference type="EMBL" id="KUF18052.1"/>
    </source>
</evidence>
<dbReference type="PANTHER" id="PTHR36510:SF1">
    <property type="entry name" value="GLUTAMATE--CYSTEINE LIGASE 2-RELATED"/>
    <property type="match status" value="1"/>
</dbReference>
<evidence type="ECO:0000256" key="4">
    <source>
        <dbReference type="ARBA" id="ARBA00048819"/>
    </source>
</evidence>
<proteinExistence type="inferred from homology"/>
<dbReference type="EC" id="6.3.2.2" evidence="5"/>
<evidence type="ECO:0000313" key="7">
    <source>
        <dbReference type="Proteomes" id="UP000054804"/>
    </source>
</evidence>
<comment type="function">
    <text evidence="5">ATP-dependent carboxylate-amine ligase which exhibits weak glutamate--cysteine ligase activity.</text>
</comment>
<evidence type="ECO:0000256" key="2">
    <source>
        <dbReference type="ARBA" id="ARBA00022741"/>
    </source>
</evidence>
<keyword evidence="7" id="KW-1185">Reference proteome</keyword>
<dbReference type="NCBIfam" id="TIGR02050">
    <property type="entry name" value="gshA_cyan_rel"/>
    <property type="match status" value="1"/>
</dbReference>
<dbReference type="InterPro" id="IPR050141">
    <property type="entry name" value="GCL_type2/YbdK_subfam"/>
</dbReference>
<gene>
    <name evidence="6" type="ORF">AT728_20705</name>
</gene>
<dbReference type="NCBIfam" id="NF010041">
    <property type="entry name" value="PRK13517.1-1"/>
    <property type="match status" value="1"/>
</dbReference>
<evidence type="ECO:0000256" key="5">
    <source>
        <dbReference type="HAMAP-Rule" id="MF_01609"/>
    </source>
</evidence>
<dbReference type="STRING" id="1765722.AT728_20705"/>
<keyword evidence="2 5" id="KW-0547">Nucleotide-binding</keyword>
<dbReference type="PANTHER" id="PTHR36510">
    <property type="entry name" value="GLUTAMATE--CYSTEINE LIGASE 2-RELATED"/>
    <property type="match status" value="1"/>
</dbReference>
<comment type="catalytic activity">
    <reaction evidence="4 5">
        <text>L-cysteine + L-glutamate + ATP = gamma-L-glutamyl-L-cysteine + ADP + phosphate + H(+)</text>
        <dbReference type="Rhea" id="RHEA:13285"/>
        <dbReference type="ChEBI" id="CHEBI:15378"/>
        <dbReference type="ChEBI" id="CHEBI:29985"/>
        <dbReference type="ChEBI" id="CHEBI:30616"/>
        <dbReference type="ChEBI" id="CHEBI:35235"/>
        <dbReference type="ChEBI" id="CHEBI:43474"/>
        <dbReference type="ChEBI" id="CHEBI:58173"/>
        <dbReference type="ChEBI" id="CHEBI:456216"/>
        <dbReference type="EC" id="6.3.2.2"/>
    </reaction>
</comment>
<dbReference type="InterPro" id="IPR006336">
    <property type="entry name" value="GCS2"/>
</dbReference>
<protein>
    <recommendedName>
        <fullName evidence="5">Putative glutamate--cysteine ligase 2</fullName>
        <ecNumber evidence="5">6.3.2.2</ecNumber>
    </recommendedName>
    <alternativeName>
        <fullName evidence="5">Gamma-glutamylcysteine synthetase 2</fullName>
        <shortName evidence="5">GCS 2</shortName>
        <shortName evidence="5">Gamma-GCS 2</shortName>
    </alternativeName>
</protein>
<name>A0A0W7X5D9_9ACTN</name>
<dbReference type="AlphaFoldDB" id="A0A0W7X5D9"/>
<dbReference type="GO" id="GO:0005524">
    <property type="term" value="F:ATP binding"/>
    <property type="evidence" value="ECO:0007669"/>
    <property type="project" value="UniProtKB-KW"/>
</dbReference>
<evidence type="ECO:0000256" key="3">
    <source>
        <dbReference type="ARBA" id="ARBA00022840"/>
    </source>
</evidence>
<organism evidence="6 7">
    <name type="scientific">Streptomyces silvensis</name>
    <dbReference type="NCBI Taxonomy" id="1765722"/>
    <lineage>
        <taxon>Bacteria</taxon>
        <taxon>Bacillati</taxon>
        <taxon>Actinomycetota</taxon>
        <taxon>Actinomycetes</taxon>
        <taxon>Kitasatosporales</taxon>
        <taxon>Streptomycetaceae</taxon>
        <taxon>Streptomyces</taxon>
    </lineage>
</organism>
<sequence length="360" mass="38749">MGIEEELLLVDPVSRAVSPRGPEVARSVAGELGGRVGTELTRYQVELRTDPHTGLTAAGEQIRASRAALVRAAARHGLRVASSGTPVFGQASPLPVTPGPRYARSVATFRALDDEQSTCACHIHVGLPDPRDAVQVSNHLRPWLPTLTALAANSPYWAGQDTGYDSWRATCWGRWPVAGPPPYFESPAHFDELVHGLVEAGAVMDRSGLYWDIRPSHHVPTLEVRVADAALTAGDTVLLAALVRALTTAALYAVRTGEPAPRPAPEMLRAACWRAARDGLTGDGIDPVTGGLVPQTELVERLLARVAPALRRHGDLDLTREQWARLRAEGNGAERQRAAFRRRSSLHDVVDYVVSVTSPG</sequence>
<comment type="caution">
    <text evidence="6">The sequence shown here is derived from an EMBL/GenBank/DDBJ whole genome shotgun (WGS) entry which is preliminary data.</text>
</comment>
<reference evidence="6 7" key="1">
    <citation type="submission" date="2015-12" db="EMBL/GenBank/DDBJ databases">
        <title>Draft genome sequence of Streptomyces silvensis ATCC 53525, a producer of novel hormone antagonists.</title>
        <authorList>
            <person name="Johnston C.W."/>
            <person name="Li Y."/>
            <person name="Magarvey N.A."/>
        </authorList>
    </citation>
    <scope>NUCLEOTIDE SEQUENCE [LARGE SCALE GENOMIC DNA]</scope>
    <source>
        <strain evidence="6 7">ATCC 53525</strain>
    </source>
</reference>